<dbReference type="Pfam" id="PF04392">
    <property type="entry name" value="ABC_sub_bind"/>
    <property type="match status" value="1"/>
</dbReference>
<dbReference type="PANTHER" id="PTHR35271">
    <property type="entry name" value="ABC TRANSPORTER, SUBSTRATE-BINDING LIPOPROTEIN-RELATED"/>
    <property type="match status" value="1"/>
</dbReference>
<organism evidence="1 2">
    <name type="scientific">Aromatoleum toluvorans</name>
    <dbReference type="NCBI Taxonomy" id="92002"/>
    <lineage>
        <taxon>Bacteria</taxon>
        <taxon>Pseudomonadati</taxon>
        <taxon>Pseudomonadota</taxon>
        <taxon>Betaproteobacteria</taxon>
        <taxon>Rhodocyclales</taxon>
        <taxon>Rhodocyclaceae</taxon>
        <taxon>Aromatoleum</taxon>
    </lineage>
</organism>
<dbReference type="Gene3D" id="3.40.50.2300">
    <property type="match status" value="2"/>
</dbReference>
<reference evidence="1 2" key="1">
    <citation type="submission" date="2019-12" db="EMBL/GenBank/DDBJ databases">
        <title>Comparative genomics gives insights into the taxonomy of the Azoarcus-Aromatoleum group and reveals separate origins of nif in the plant-associated Azoarcus and non-plant-associated Aromatoleum sub-groups.</title>
        <authorList>
            <person name="Lafos M."/>
            <person name="Maluk M."/>
            <person name="Batista M."/>
            <person name="Junghare M."/>
            <person name="Carmona M."/>
            <person name="Faoro H."/>
            <person name="Cruz L.M."/>
            <person name="Battistoni F."/>
            <person name="De Souza E."/>
            <person name="Pedrosa F."/>
            <person name="Chen W.-M."/>
            <person name="Poole P.S."/>
            <person name="Dixon R.A."/>
            <person name="James E.K."/>
        </authorList>
    </citation>
    <scope>NUCLEOTIDE SEQUENCE [LARGE SCALE GENOMIC DNA]</scope>
    <source>
        <strain evidence="1 2">Td21</strain>
    </source>
</reference>
<evidence type="ECO:0000313" key="1">
    <source>
        <dbReference type="EMBL" id="NMG43918.1"/>
    </source>
</evidence>
<comment type="caution">
    <text evidence="1">The sequence shown here is derived from an EMBL/GenBank/DDBJ whole genome shotgun (WGS) entry which is preliminary data.</text>
</comment>
<gene>
    <name evidence="1" type="ORF">GPA22_09250</name>
</gene>
<sequence>MSHHGHRILRALLLALVFVANCCGQVLASQRVVVVTTDRSGAYEETLVALRSALAPDVPGSDFAVYGVRELERGVLGDARVIVTIGTQAAKAVAARTPTAPVLHTLIPRDALEFVQYGPHPERYSAIFLDQPAHRQIALLNIALPNKPTVALLASPASYELARRLASVAREQQLDANIEKISTVDEIYPALERLLAEPAVLLALPDSTLFNSYTIQNVLLTSYRRRAPLVGFSPAYVHAGALLALYSTPTQIARQAADAVRRVLAGGGLPPPQAPREFEVATNPSVARSLAIELEPATRITARLRQREGGQLEARP</sequence>
<accession>A0ABX1PX40</accession>
<name>A0ABX1PX40_9RHOO</name>
<protein>
    <recommendedName>
        <fullName evidence="3">ABC transporter substrate binding protein</fullName>
    </recommendedName>
</protein>
<dbReference type="EMBL" id="WTVN01000011">
    <property type="protein sequence ID" value="NMG43918.1"/>
    <property type="molecule type" value="Genomic_DNA"/>
</dbReference>
<proteinExistence type="predicted"/>
<dbReference type="PANTHER" id="PTHR35271:SF1">
    <property type="entry name" value="ABC TRANSPORTER, SUBSTRATE-BINDING LIPOPROTEIN"/>
    <property type="match status" value="1"/>
</dbReference>
<dbReference type="RefSeq" id="WP_169255811.1">
    <property type="nucleotide sequence ID" value="NZ_WTVN01000011.1"/>
</dbReference>
<dbReference type="Proteomes" id="UP000623795">
    <property type="component" value="Unassembled WGS sequence"/>
</dbReference>
<dbReference type="InterPro" id="IPR007487">
    <property type="entry name" value="ABC_transpt-TYRBP-like"/>
</dbReference>
<evidence type="ECO:0008006" key="3">
    <source>
        <dbReference type="Google" id="ProtNLM"/>
    </source>
</evidence>
<evidence type="ECO:0000313" key="2">
    <source>
        <dbReference type="Proteomes" id="UP000623795"/>
    </source>
</evidence>
<keyword evidence="2" id="KW-1185">Reference proteome</keyword>